<comment type="caution">
    <text evidence="8">The sequence shown here is derived from an EMBL/GenBank/DDBJ whole genome shotgun (WGS) entry which is preliminary data.</text>
</comment>
<keyword evidence="3 6" id="KW-1133">Transmembrane helix</keyword>
<proteinExistence type="inferred from homology"/>
<comment type="subcellular location">
    <subcellularLocation>
        <location evidence="1">Membrane</location>
        <topology evidence="1">Multi-pass membrane protein</topology>
    </subcellularLocation>
</comment>
<evidence type="ECO:0000256" key="5">
    <source>
        <dbReference type="ARBA" id="ARBA00038359"/>
    </source>
</evidence>
<evidence type="ECO:0000256" key="6">
    <source>
        <dbReference type="SAM" id="Phobius"/>
    </source>
</evidence>
<feature type="transmembrane region" description="Helical" evidence="6">
    <location>
        <begin position="138"/>
        <end position="159"/>
    </location>
</feature>
<feature type="transmembrane region" description="Helical" evidence="6">
    <location>
        <begin position="256"/>
        <end position="274"/>
    </location>
</feature>
<dbReference type="EMBL" id="WIGM01002057">
    <property type="protein sequence ID" value="KAF6784465.1"/>
    <property type="molecule type" value="Genomic_DNA"/>
</dbReference>
<keyword evidence="4 6" id="KW-0472">Membrane</keyword>
<evidence type="ECO:0000256" key="4">
    <source>
        <dbReference type="ARBA" id="ARBA00023136"/>
    </source>
</evidence>
<dbReference type="PANTHER" id="PTHR33048">
    <property type="entry name" value="PTH11-LIKE INTEGRAL MEMBRANE PROTEIN (AFU_ORTHOLOGUE AFUA_5G11245)"/>
    <property type="match status" value="1"/>
</dbReference>
<feature type="transmembrane region" description="Helical" evidence="6">
    <location>
        <begin position="179"/>
        <end position="205"/>
    </location>
</feature>
<dbReference type="AlphaFoldDB" id="A0A8H6ILQ5"/>
<feature type="transmembrane region" description="Helical" evidence="6">
    <location>
        <begin position="27"/>
        <end position="48"/>
    </location>
</feature>
<protein>
    <submittedName>
        <fullName evidence="8">Integral membrane protein</fullName>
    </submittedName>
</protein>
<name>A0A8H6ILQ5_9PEZI</name>
<feature type="transmembrane region" description="Helical" evidence="6">
    <location>
        <begin position="217"/>
        <end position="236"/>
    </location>
</feature>
<gene>
    <name evidence="8" type="ORF">CMUS01_16612</name>
</gene>
<feature type="transmembrane region" description="Helical" evidence="6">
    <location>
        <begin position="60"/>
        <end position="80"/>
    </location>
</feature>
<keyword evidence="2 6" id="KW-0812">Transmembrane</keyword>
<dbReference type="Proteomes" id="UP000639643">
    <property type="component" value="Unassembled WGS sequence"/>
</dbReference>
<evidence type="ECO:0000313" key="9">
    <source>
        <dbReference type="Proteomes" id="UP000639643"/>
    </source>
</evidence>
<dbReference type="GO" id="GO:0016020">
    <property type="term" value="C:membrane"/>
    <property type="evidence" value="ECO:0007669"/>
    <property type="project" value="UniProtKB-SubCell"/>
</dbReference>
<dbReference type="InterPro" id="IPR052337">
    <property type="entry name" value="SAT4-like"/>
</dbReference>
<dbReference type="InterPro" id="IPR049326">
    <property type="entry name" value="Rhodopsin_dom_fungi"/>
</dbReference>
<feature type="transmembrane region" description="Helical" evidence="6">
    <location>
        <begin position="100"/>
        <end position="126"/>
    </location>
</feature>
<evidence type="ECO:0000256" key="1">
    <source>
        <dbReference type="ARBA" id="ARBA00004141"/>
    </source>
</evidence>
<evidence type="ECO:0000313" key="8">
    <source>
        <dbReference type="EMBL" id="KAF6784465.1"/>
    </source>
</evidence>
<feature type="domain" description="Rhodopsin" evidence="7">
    <location>
        <begin position="45"/>
        <end position="279"/>
    </location>
</feature>
<keyword evidence="9" id="KW-1185">Reference proteome</keyword>
<dbReference type="PANTHER" id="PTHR33048:SF124">
    <property type="entry name" value="INTEGRAL MEMBRANE PROTEIN"/>
    <property type="match status" value="1"/>
</dbReference>
<sequence>MDDSLYVMPPPEGQVRTEVDPPNTSGAVYPVGIATTVVASVAVALRIFTRTYVMRGSLGIDDYLALVALALALTYCGFALHRAGNHIWDVLVADYSPPFLLTTLGITITYSTSVSFSKLSILTFYLRLSPERKFRWTVFTLIGIVSAYTVVYQIIIIFQCQPVSMSWDINAKGTCIGKMIPMMTLSAANIVIDIIILLIPVKVVWSLQMARRQKVSLVFLFATGGFVCAAAIQRTIILPPLLESNDYTWEVPPQMIWGFIEINAGLICAAVPALKPFFMRYLPFILASTLRSSQERSKYGAYSNPIDKSSKRQRG</sequence>
<organism evidence="8 9">
    <name type="scientific">Colletotrichum musicola</name>
    <dbReference type="NCBI Taxonomy" id="2175873"/>
    <lineage>
        <taxon>Eukaryota</taxon>
        <taxon>Fungi</taxon>
        <taxon>Dikarya</taxon>
        <taxon>Ascomycota</taxon>
        <taxon>Pezizomycotina</taxon>
        <taxon>Sordariomycetes</taxon>
        <taxon>Hypocreomycetidae</taxon>
        <taxon>Glomerellales</taxon>
        <taxon>Glomerellaceae</taxon>
        <taxon>Colletotrichum</taxon>
        <taxon>Colletotrichum orchidearum species complex</taxon>
    </lineage>
</organism>
<dbReference type="Pfam" id="PF20684">
    <property type="entry name" value="Fung_rhodopsin"/>
    <property type="match status" value="1"/>
</dbReference>
<accession>A0A8H6ILQ5</accession>
<evidence type="ECO:0000256" key="2">
    <source>
        <dbReference type="ARBA" id="ARBA00022692"/>
    </source>
</evidence>
<comment type="similarity">
    <text evidence="5">Belongs to the SAT4 family.</text>
</comment>
<dbReference type="OrthoDB" id="4525788at2759"/>
<feature type="non-terminal residue" evidence="8">
    <location>
        <position position="1"/>
    </location>
</feature>
<evidence type="ECO:0000259" key="7">
    <source>
        <dbReference type="Pfam" id="PF20684"/>
    </source>
</evidence>
<reference evidence="8" key="1">
    <citation type="journal article" date="2020" name="Phytopathology">
        <title>Genome Sequence Resources of Colletotrichum truncatum, C. plurivorum, C. musicola, and C. sojae: Four Species Pathogenic to Soybean (Glycine max).</title>
        <authorList>
            <person name="Rogerio F."/>
            <person name="Boufleur T.R."/>
            <person name="Ciampi-Guillardi M."/>
            <person name="Sukno S.A."/>
            <person name="Thon M.R."/>
            <person name="Massola Junior N.S."/>
            <person name="Baroncelli R."/>
        </authorList>
    </citation>
    <scope>NUCLEOTIDE SEQUENCE</scope>
    <source>
        <strain evidence="8">LFN0074</strain>
    </source>
</reference>
<evidence type="ECO:0000256" key="3">
    <source>
        <dbReference type="ARBA" id="ARBA00022989"/>
    </source>
</evidence>